<dbReference type="PROSITE" id="PS51257">
    <property type="entry name" value="PROKAR_LIPOPROTEIN"/>
    <property type="match status" value="1"/>
</dbReference>
<dbReference type="EMBL" id="BPLQ01002288">
    <property type="protein sequence ID" value="GIX91059.1"/>
    <property type="molecule type" value="Genomic_DNA"/>
</dbReference>
<accession>A0AAV4P1Z2</accession>
<evidence type="ECO:0000313" key="2">
    <source>
        <dbReference type="Proteomes" id="UP001054837"/>
    </source>
</evidence>
<name>A0AAV4P1Z2_9ARAC</name>
<dbReference type="Proteomes" id="UP001054837">
    <property type="component" value="Unassembled WGS sequence"/>
</dbReference>
<sequence>MDIRPQDTWNANEHCLLPPFITYSCSLTSRKHEAISAGTSKSNSDLRSSKSPQDTWDANELCLLPPFITYSCSLTSRKHEAISAGTSKSNSDLRSSKSVSCGEIITGI</sequence>
<protein>
    <submittedName>
        <fullName evidence="1">Uncharacterized protein</fullName>
    </submittedName>
</protein>
<proteinExistence type="predicted"/>
<keyword evidence="2" id="KW-1185">Reference proteome</keyword>
<dbReference type="AlphaFoldDB" id="A0AAV4P1Z2"/>
<comment type="caution">
    <text evidence="1">The sequence shown here is derived from an EMBL/GenBank/DDBJ whole genome shotgun (WGS) entry which is preliminary data.</text>
</comment>
<evidence type="ECO:0000313" key="1">
    <source>
        <dbReference type="EMBL" id="GIX91059.1"/>
    </source>
</evidence>
<reference evidence="1 2" key="1">
    <citation type="submission" date="2021-06" db="EMBL/GenBank/DDBJ databases">
        <title>Caerostris darwini draft genome.</title>
        <authorList>
            <person name="Kono N."/>
            <person name="Arakawa K."/>
        </authorList>
    </citation>
    <scope>NUCLEOTIDE SEQUENCE [LARGE SCALE GENOMIC DNA]</scope>
</reference>
<organism evidence="1 2">
    <name type="scientific">Caerostris darwini</name>
    <dbReference type="NCBI Taxonomy" id="1538125"/>
    <lineage>
        <taxon>Eukaryota</taxon>
        <taxon>Metazoa</taxon>
        <taxon>Ecdysozoa</taxon>
        <taxon>Arthropoda</taxon>
        <taxon>Chelicerata</taxon>
        <taxon>Arachnida</taxon>
        <taxon>Araneae</taxon>
        <taxon>Araneomorphae</taxon>
        <taxon>Entelegynae</taxon>
        <taxon>Araneoidea</taxon>
        <taxon>Araneidae</taxon>
        <taxon>Caerostris</taxon>
    </lineage>
</organism>
<gene>
    <name evidence="1" type="ORF">CDAR_187131</name>
</gene>